<dbReference type="Gene3D" id="3.40.50.300">
    <property type="entry name" value="P-loop containing nucleotide triphosphate hydrolases"/>
    <property type="match status" value="1"/>
</dbReference>
<keyword evidence="1" id="KW-0805">Transcription regulation</keyword>
<keyword evidence="3" id="KW-0804">Transcription</keyword>
<evidence type="ECO:0000256" key="2">
    <source>
        <dbReference type="ARBA" id="ARBA00023125"/>
    </source>
</evidence>
<dbReference type="InterPro" id="IPR016032">
    <property type="entry name" value="Sig_transdc_resp-reg_C-effctor"/>
</dbReference>
<dbReference type="InterPro" id="IPR000792">
    <property type="entry name" value="Tscrpt_reg_LuxR_C"/>
</dbReference>
<dbReference type="InterPro" id="IPR036388">
    <property type="entry name" value="WH-like_DNA-bd_sf"/>
</dbReference>
<dbReference type="OrthoDB" id="3197423at2"/>
<organism evidence="6 7">
    <name type="scientific">Arthrobacter crusticola</name>
    <dbReference type="NCBI Taxonomy" id="2547960"/>
    <lineage>
        <taxon>Bacteria</taxon>
        <taxon>Bacillati</taxon>
        <taxon>Actinomycetota</taxon>
        <taxon>Actinomycetes</taxon>
        <taxon>Micrococcales</taxon>
        <taxon>Micrococcaceae</taxon>
        <taxon>Arthrobacter</taxon>
    </lineage>
</organism>
<dbReference type="Pfam" id="PF00196">
    <property type="entry name" value="GerE"/>
    <property type="match status" value="1"/>
</dbReference>
<sequence>MMRIQEGVSLVGRTKVIDGILTALHDPAGFGAMVVGEPGVGKTALAHAVVQQLGGAAEVFPITGGSSLRRIPFGALSPYLQGLSVEEVGSPVAILRSLMKHLPAPRGRSSLLPLFVVDDAHELDESTCALLAQLVSARRARLLILSRAAPHPPAEFLALSRDGLLVRFDLEPLDASAVDELCRQVLGGNVLTGTSNLLAGATGGNPLFLLTLLTQGRGQGYLVERNGVWRMVGQPSVDLRLVDLIQSQLRQRSAPDLAALEVVALAEPIALNALSRCADPDSVRNLQDDQLITVGPAPERVVSLSHPLYSEVLRTSVPTARSIAIRRAVLEVLDPRTESLEGFLRSVAWGLDCGVPPDDQSLLRAAVVANRLNDPGFALRAARAVSAPGLRGRALVEIARAQIARGNLGYARELVDEARLRCTNLLVAKEATLLSFDIRLRLGESPEDLRRDIDQWDSLIEAIESTGRSRALPDAAATSHLGARLLRCYVLLLEGQLHGLERPLRDAVESRHGSAETRTGALALLGELLASTGRPVSGAACTAEALALIDAEDHQLLTYREFVASRHILSLVHAGEWNSARAVFENYARHSPRNHSYFAGWSDLFEGIAALRSGRTGAARDRLLLAVEGLRESDVTQVLTMATGLAAFACAAASDTTRAKTLIDEYTTVPKRGSREMRLTGRIYALAAGALFGESHRVAAELRQIADGAAADGMLEVAATALEQAARLGDSGAFAPLAELTGHFEGREGAVLNAFAAAARDQDPVRLAEAATTAEEAGYLPLAGACLRLAAELWTSQGAGQKARNAQTRLTAVLSRTDQPAAGTAGSAPGTRLTRREQDIVSLVAEGYSNRDIAERQNVSVRTVEGHLYRIFAKLGINRREELQHSQDR</sequence>
<dbReference type="SMART" id="SM00421">
    <property type="entry name" value="HTH_LUXR"/>
    <property type="match status" value="1"/>
</dbReference>
<keyword evidence="2" id="KW-0238">DNA-binding</keyword>
<evidence type="ECO:0000256" key="1">
    <source>
        <dbReference type="ARBA" id="ARBA00023015"/>
    </source>
</evidence>
<dbReference type="SMART" id="SM00382">
    <property type="entry name" value="AAA"/>
    <property type="match status" value="1"/>
</dbReference>
<accession>A0A4R5TZY8</accession>
<protein>
    <submittedName>
        <fullName evidence="6">LuxR family transcriptional regulator</fullName>
    </submittedName>
</protein>
<dbReference type="PROSITE" id="PS50043">
    <property type="entry name" value="HTH_LUXR_2"/>
    <property type="match status" value="1"/>
</dbReference>
<evidence type="ECO:0000313" key="6">
    <source>
        <dbReference type="EMBL" id="TDK26835.1"/>
    </source>
</evidence>
<dbReference type="SUPFAM" id="SSF46894">
    <property type="entry name" value="C-terminal effector domain of the bipartite response regulators"/>
    <property type="match status" value="1"/>
</dbReference>
<name>A0A4R5TZY8_9MICC</name>
<dbReference type="PANTHER" id="PTHR44688:SF16">
    <property type="entry name" value="DNA-BINDING TRANSCRIPTIONAL ACTIVATOR DEVR_DOSR"/>
    <property type="match status" value="1"/>
</dbReference>
<dbReference type="InterPro" id="IPR003593">
    <property type="entry name" value="AAA+_ATPase"/>
</dbReference>
<evidence type="ECO:0000256" key="3">
    <source>
        <dbReference type="ARBA" id="ARBA00023163"/>
    </source>
</evidence>
<evidence type="ECO:0000313" key="7">
    <source>
        <dbReference type="Proteomes" id="UP000295411"/>
    </source>
</evidence>
<dbReference type="SUPFAM" id="SSF52540">
    <property type="entry name" value="P-loop containing nucleoside triphosphate hydrolases"/>
    <property type="match status" value="1"/>
</dbReference>
<dbReference type="InterPro" id="IPR027417">
    <property type="entry name" value="P-loop_NTPase"/>
</dbReference>
<dbReference type="AlphaFoldDB" id="A0A4R5TZY8"/>
<comment type="caution">
    <text evidence="6">The sequence shown here is derived from an EMBL/GenBank/DDBJ whole genome shotgun (WGS) entry which is preliminary data.</text>
</comment>
<evidence type="ECO:0000256" key="4">
    <source>
        <dbReference type="SAM" id="MobiDB-lite"/>
    </source>
</evidence>
<dbReference type="Pfam" id="PF13191">
    <property type="entry name" value="AAA_16"/>
    <property type="match status" value="1"/>
</dbReference>
<dbReference type="CDD" id="cd06170">
    <property type="entry name" value="LuxR_C_like"/>
    <property type="match status" value="1"/>
</dbReference>
<dbReference type="Proteomes" id="UP000295411">
    <property type="component" value="Unassembled WGS sequence"/>
</dbReference>
<reference evidence="6 7" key="1">
    <citation type="submission" date="2019-03" db="EMBL/GenBank/DDBJ databases">
        <title>Arthrobacter sp. nov., an bacterium isolated from biocrust in Mu Us Desert.</title>
        <authorList>
            <person name="Lixiong L."/>
        </authorList>
    </citation>
    <scope>NUCLEOTIDE SEQUENCE [LARGE SCALE GENOMIC DNA]</scope>
    <source>
        <strain evidence="6 7">SLN-3</strain>
    </source>
</reference>
<dbReference type="GO" id="GO:0003677">
    <property type="term" value="F:DNA binding"/>
    <property type="evidence" value="ECO:0007669"/>
    <property type="project" value="UniProtKB-KW"/>
</dbReference>
<dbReference type="PANTHER" id="PTHR44688">
    <property type="entry name" value="DNA-BINDING TRANSCRIPTIONAL ACTIVATOR DEVR_DOSR"/>
    <property type="match status" value="1"/>
</dbReference>
<feature type="region of interest" description="Disordered" evidence="4">
    <location>
        <begin position="814"/>
        <end position="833"/>
    </location>
</feature>
<dbReference type="PRINTS" id="PR00038">
    <property type="entry name" value="HTHLUXR"/>
</dbReference>
<dbReference type="EMBL" id="SMTK01000002">
    <property type="protein sequence ID" value="TDK26835.1"/>
    <property type="molecule type" value="Genomic_DNA"/>
</dbReference>
<feature type="domain" description="HTH luxR-type" evidence="5">
    <location>
        <begin position="826"/>
        <end position="889"/>
    </location>
</feature>
<keyword evidence="7" id="KW-1185">Reference proteome</keyword>
<feature type="compositionally biased region" description="Low complexity" evidence="4">
    <location>
        <begin position="820"/>
        <end position="831"/>
    </location>
</feature>
<dbReference type="RefSeq" id="WP_133403189.1">
    <property type="nucleotide sequence ID" value="NZ_SMTK01000002.1"/>
</dbReference>
<dbReference type="InterPro" id="IPR041664">
    <property type="entry name" value="AAA_16"/>
</dbReference>
<gene>
    <name evidence="6" type="ORF">E2F48_06640</name>
</gene>
<evidence type="ECO:0000259" key="5">
    <source>
        <dbReference type="PROSITE" id="PS50043"/>
    </source>
</evidence>
<dbReference type="GO" id="GO:0006355">
    <property type="term" value="P:regulation of DNA-templated transcription"/>
    <property type="evidence" value="ECO:0007669"/>
    <property type="project" value="InterPro"/>
</dbReference>
<dbReference type="Gene3D" id="1.10.10.10">
    <property type="entry name" value="Winged helix-like DNA-binding domain superfamily/Winged helix DNA-binding domain"/>
    <property type="match status" value="1"/>
</dbReference>
<proteinExistence type="predicted"/>